<comment type="caution">
    <text evidence="1">The sequence shown here is derived from an EMBL/GenBank/DDBJ whole genome shotgun (WGS) entry which is preliminary data.</text>
</comment>
<dbReference type="AlphaFoldDB" id="A0A9X0A9M5"/>
<evidence type="ECO:0000313" key="2">
    <source>
        <dbReference type="Proteomes" id="UP001152300"/>
    </source>
</evidence>
<dbReference type="Proteomes" id="UP001152300">
    <property type="component" value="Unassembled WGS sequence"/>
</dbReference>
<name>A0A9X0A9M5_9HELO</name>
<accession>A0A9X0A9M5</accession>
<organism evidence="1 2">
    <name type="scientific">Sclerotinia nivalis</name>
    <dbReference type="NCBI Taxonomy" id="352851"/>
    <lineage>
        <taxon>Eukaryota</taxon>
        <taxon>Fungi</taxon>
        <taxon>Dikarya</taxon>
        <taxon>Ascomycota</taxon>
        <taxon>Pezizomycotina</taxon>
        <taxon>Leotiomycetes</taxon>
        <taxon>Helotiales</taxon>
        <taxon>Sclerotiniaceae</taxon>
        <taxon>Sclerotinia</taxon>
    </lineage>
</organism>
<reference evidence="1" key="1">
    <citation type="submission" date="2022-11" db="EMBL/GenBank/DDBJ databases">
        <title>Genome Resource of Sclerotinia nivalis Strain SnTB1, a Plant Pathogen Isolated from American Ginseng.</title>
        <authorList>
            <person name="Fan S."/>
        </authorList>
    </citation>
    <scope>NUCLEOTIDE SEQUENCE</scope>
    <source>
        <strain evidence="1">SnTB1</strain>
    </source>
</reference>
<protein>
    <submittedName>
        <fullName evidence="1">Uncharacterized protein</fullName>
    </submittedName>
</protein>
<dbReference type="EMBL" id="JAPEIS010000015">
    <property type="protein sequence ID" value="KAJ8058746.1"/>
    <property type="molecule type" value="Genomic_DNA"/>
</dbReference>
<evidence type="ECO:0000313" key="1">
    <source>
        <dbReference type="EMBL" id="KAJ8058746.1"/>
    </source>
</evidence>
<keyword evidence="2" id="KW-1185">Reference proteome</keyword>
<gene>
    <name evidence="1" type="ORF">OCU04_011737</name>
</gene>
<proteinExistence type="predicted"/>
<sequence length="134" mass="15838">MDMNSQWSRGLCVIKKAILQAQRSELTKMIRDIPLSLMEVAYVFFWMLHDLKLMFWIVTDAEESTFFVGAHNEYPKYGIKLLSFSFHILLAKKGKGRERIPLTTFGHKKGGKSIMMSRTYQYLRATYRRHREIL</sequence>